<keyword evidence="3" id="KW-1185">Reference proteome</keyword>
<dbReference type="InterPro" id="IPR001810">
    <property type="entry name" value="F-box_dom"/>
</dbReference>
<protein>
    <recommendedName>
        <fullName evidence="1">F-box domain-containing protein</fullName>
    </recommendedName>
</protein>
<dbReference type="SUPFAM" id="SSF81383">
    <property type="entry name" value="F-box domain"/>
    <property type="match status" value="1"/>
</dbReference>
<proteinExistence type="predicted"/>
<evidence type="ECO:0000259" key="1">
    <source>
        <dbReference type="SMART" id="SM00256"/>
    </source>
</evidence>
<reference evidence="2" key="1">
    <citation type="journal article" date="2018" name="DNA Res.">
        <title>Multiple hybrid de novo genome assembly of finger millet, an orphan allotetraploid crop.</title>
        <authorList>
            <person name="Hatakeyama M."/>
            <person name="Aluri S."/>
            <person name="Balachadran M.T."/>
            <person name="Sivarajan S.R."/>
            <person name="Patrignani A."/>
            <person name="Gruter S."/>
            <person name="Poveda L."/>
            <person name="Shimizu-Inatsugi R."/>
            <person name="Baeten J."/>
            <person name="Francoijs K.J."/>
            <person name="Nataraja K.N."/>
            <person name="Reddy Y.A.N."/>
            <person name="Phadnis S."/>
            <person name="Ravikumar R.L."/>
            <person name="Schlapbach R."/>
            <person name="Sreeman S.M."/>
            <person name="Shimizu K.K."/>
        </authorList>
    </citation>
    <scope>NUCLEOTIDE SEQUENCE</scope>
</reference>
<gene>
    <name evidence="2" type="primary">ga05741</name>
    <name evidence="2" type="ORF">PR202_ga05741</name>
</gene>
<accession>A0AAV5BUU7</accession>
<organism evidence="2 3">
    <name type="scientific">Eleusine coracana subsp. coracana</name>
    <dbReference type="NCBI Taxonomy" id="191504"/>
    <lineage>
        <taxon>Eukaryota</taxon>
        <taxon>Viridiplantae</taxon>
        <taxon>Streptophyta</taxon>
        <taxon>Embryophyta</taxon>
        <taxon>Tracheophyta</taxon>
        <taxon>Spermatophyta</taxon>
        <taxon>Magnoliopsida</taxon>
        <taxon>Liliopsida</taxon>
        <taxon>Poales</taxon>
        <taxon>Poaceae</taxon>
        <taxon>PACMAD clade</taxon>
        <taxon>Chloridoideae</taxon>
        <taxon>Cynodonteae</taxon>
        <taxon>Eleusininae</taxon>
        <taxon>Eleusine</taxon>
    </lineage>
</organism>
<reference evidence="2" key="2">
    <citation type="submission" date="2021-12" db="EMBL/GenBank/DDBJ databases">
        <title>Resequencing data analysis of finger millet.</title>
        <authorList>
            <person name="Hatakeyama M."/>
            <person name="Aluri S."/>
            <person name="Balachadran M.T."/>
            <person name="Sivarajan S.R."/>
            <person name="Poveda L."/>
            <person name="Shimizu-Inatsugi R."/>
            <person name="Schlapbach R."/>
            <person name="Sreeman S.M."/>
            <person name="Shimizu K.K."/>
        </authorList>
    </citation>
    <scope>NUCLEOTIDE SEQUENCE</scope>
</reference>
<evidence type="ECO:0000313" key="3">
    <source>
        <dbReference type="Proteomes" id="UP001054889"/>
    </source>
</evidence>
<dbReference type="Gene3D" id="1.20.1280.50">
    <property type="match status" value="1"/>
</dbReference>
<dbReference type="EMBL" id="BQKI01000002">
    <property type="protein sequence ID" value="GJM89539.1"/>
    <property type="molecule type" value="Genomic_DNA"/>
</dbReference>
<name>A0AAV5BUU7_ELECO</name>
<dbReference type="CDD" id="cd22157">
    <property type="entry name" value="F-box_AtFBW1-like"/>
    <property type="match status" value="1"/>
</dbReference>
<evidence type="ECO:0000313" key="2">
    <source>
        <dbReference type="EMBL" id="GJM89539.1"/>
    </source>
</evidence>
<dbReference type="InterPro" id="IPR055290">
    <property type="entry name" value="At3g26010-like"/>
</dbReference>
<dbReference type="InterPro" id="IPR056592">
    <property type="entry name" value="Beta-prop_At3g26010-like"/>
</dbReference>
<dbReference type="Proteomes" id="UP001054889">
    <property type="component" value="Unassembled WGS sequence"/>
</dbReference>
<dbReference type="AlphaFoldDB" id="A0AAV5BUU7"/>
<dbReference type="PANTHER" id="PTHR35546">
    <property type="entry name" value="F-BOX PROTEIN INTERACTION DOMAIN PROTEIN-RELATED"/>
    <property type="match status" value="1"/>
</dbReference>
<dbReference type="InterPro" id="IPR036047">
    <property type="entry name" value="F-box-like_dom_sf"/>
</dbReference>
<feature type="domain" description="F-box" evidence="1">
    <location>
        <begin position="27"/>
        <end position="67"/>
    </location>
</feature>
<sequence length="381" mass="44167">MESRGGNSHRRRRRRRRRMRPVVKLFFPNDLIAEILSRVPYRSLCRFKCVSRAWLALCSDPSVYGKCPQSLSGFLYRRHKFEHRFFCPARMCRFTLSFLNTSERYPPIDGTSPLSFMPPTHTNVYLVDTCSGLLLCDRQNEPTRQGPRYFVCNPATQKWIDLPDIEPMKRLYPTIRLGFDPAVSSHFRVFLVVHLEDEHDLEDEVTGVQIYSSETGEWSYMPSEWGFSTVVRDDSTSAFFNGALHLTTLDSSCSVVTVDTAGKTWGRIPTPRHFDFIGLSQGRLYGMHRDSEQNDYELSVWVLEDYGGQRWIRKRLVKLFGPGKVFYVLQTIHPEQSLVYFATGHDRVLMSYDFGNNTLQAITILGQNSMRVYPYVPCFSQ</sequence>
<dbReference type="Pfam" id="PF00646">
    <property type="entry name" value="F-box"/>
    <property type="match status" value="1"/>
</dbReference>
<dbReference type="PANTHER" id="PTHR35546:SF80">
    <property type="entry name" value="F-BOX DOMAIN CONTAINING PROTEIN EXPRESSED"/>
    <property type="match status" value="1"/>
</dbReference>
<dbReference type="Pfam" id="PF24750">
    <property type="entry name" value="b-prop_At3g26010-like"/>
    <property type="match status" value="1"/>
</dbReference>
<dbReference type="SMART" id="SM00256">
    <property type="entry name" value="FBOX"/>
    <property type="match status" value="1"/>
</dbReference>
<dbReference type="NCBIfam" id="TIGR01640">
    <property type="entry name" value="F_box_assoc_1"/>
    <property type="match status" value="1"/>
</dbReference>
<comment type="caution">
    <text evidence="2">The sequence shown here is derived from an EMBL/GenBank/DDBJ whole genome shotgun (WGS) entry which is preliminary data.</text>
</comment>
<dbReference type="InterPro" id="IPR017451">
    <property type="entry name" value="F-box-assoc_interact_dom"/>
</dbReference>